<keyword evidence="2" id="KW-1185">Reference proteome</keyword>
<dbReference type="Proteomes" id="UP001732700">
    <property type="component" value="Chromosome 5D"/>
</dbReference>
<evidence type="ECO:0000313" key="1">
    <source>
        <dbReference type="EnsemblPlants" id="AVESA.00010b.r2.5DG0968610.1.CDS.1"/>
    </source>
</evidence>
<evidence type="ECO:0000313" key="2">
    <source>
        <dbReference type="Proteomes" id="UP001732700"/>
    </source>
</evidence>
<protein>
    <submittedName>
        <fullName evidence="1">Uncharacterized protein</fullName>
    </submittedName>
</protein>
<name>A0ACD5YG05_AVESA</name>
<sequence length="206" mass="21528">MGKAPCPESRLRYPAPSRNLLSAPLAGTEMADEGRLLAGSGELIRPPRLEDAVLEDCALPPESIAEAFSLAAMAVSSRFPRLSLSDDEDENEDGGDDPFAPGGGCVEDAGPTCGSIPDALVGTGGCREGGADEVVVVGGGGRVGVCDEVVVVGRGDEEDRVVVVGEELEKKLGQDKGCVEGIREEEDRKKEEDEMVEKAILVEDFA</sequence>
<dbReference type="EnsemblPlants" id="AVESA.00010b.r2.5DG0968610.1">
    <property type="protein sequence ID" value="AVESA.00010b.r2.5DG0968610.1.CDS.1"/>
    <property type="gene ID" value="AVESA.00010b.r2.5DG0968610"/>
</dbReference>
<reference evidence="1" key="2">
    <citation type="submission" date="2025-09" db="UniProtKB">
        <authorList>
            <consortium name="EnsemblPlants"/>
        </authorList>
    </citation>
    <scope>IDENTIFICATION</scope>
</reference>
<reference evidence="1" key="1">
    <citation type="submission" date="2021-05" db="EMBL/GenBank/DDBJ databases">
        <authorList>
            <person name="Scholz U."/>
            <person name="Mascher M."/>
            <person name="Fiebig A."/>
        </authorList>
    </citation>
    <scope>NUCLEOTIDE SEQUENCE [LARGE SCALE GENOMIC DNA]</scope>
</reference>
<organism evidence="1 2">
    <name type="scientific">Avena sativa</name>
    <name type="common">Oat</name>
    <dbReference type="NCBI Taxonomy" id="4498"/>
    <lineage>
        <taxon>Eukaryota</taxon>
        <taxon>Viridiplantae</taxon>
        <taxon>Streptophyta</taxon>
        <taxon>Embryophyta</taxon>
        <taxon>Tracheophyta</taxon>
        <taxon>Spermatophyta</taxon>
        <taxon>Magnoliopsida</taxon>
        <taxon>Liliopsida</taxon>
        <taxon>Poales</taxon>
        <taxon>Poaceae</taxon>
        <taxon>BOP clade</taxon>
        <taxon>Pooideae</taxon>
        <taxon>Poodae</taxon>
        <taxon>Poeae</taxon>
        <taxon>Poeae Chloroplast Group 1 (Aveneae type)</taxon>
        <taxon>Aveninae</taxon>
        <taxon>Avena</taxon>
    </lineage>
</organism>
<accession>A0ACD5YG05</accession>
<proteinExistence type="predicted"/>